<keyword evidence="1" id="KW-1133">Transmembrane helix</keyword>
<comment type="caution">
    <text evidence="2">The sequence shown here is derived from an EMBL/GenBank/DDBJ whole genome shotgun (WGS) entry which is preliminary data.</text>
</comment>
<sequence length="79" mass="8536">MVNLKAMKSGINLMTSLGWMCVFIGAFVLLGSAASAADDGFRKMALMLMAAGFYTLAPGTMIALVGILMRLFKQRRDTK</sequence>
<dbReference type="AlphaFoldDB" id="A0A0F9VWY3"/>
<organism evidence="2">
    <name type="scientific">marine sediment metagenome</name>
    <dbReference type="NCBI Taxonomy" id="412755"/>
    <lineage>
        <taxon>unclassified sequences</taxon>
        <taxon>metagenomes</taxon>
        <taxon>ecological metagenomes</taxon>
    </lineage>
</organism>
<evidence type="ECO:0000313" key="2">
    <source>
        <dbReference type="EMBL" id="KKO08605.1"/>
    </source>
</evidence>
<feature type="transmembrane region" description="Helical" evidence="1">
    <location>
        <begin position="46"/>
        <end position="72"/>
    </location>
</feature>
<protein>
    <submittedName>
        <fullName evidence="2">Uncharacterized protein</fullName>
    </submittedName>
</protein>
<evidence type="ECO:0000256" key="1">
    <source>
        <dbReference type="SAM" id="Phobius"/>
    </source>
</evidence>
<reference evidence="2" key="1">
    <citation type="journal article" date="2015" name="Nature">
        <title>Complex archaea that bridge the gap between prokaryotes and eukaryotes.</title>
        <authorList>
            <person name="Spang A."/>
            <person name="Saw J.H."/>
            <person name="Jorgensen S.L."/>
            <person name="Zaremba-Niedzwiedzka K."/>
            <person name="Martijn J."/>
            <person name="Lind A.E."/>
            <person name="van Eijk R."/>
            <person name="Schleper C."/>
            <person name="Guy L."/>
            <person name="Ettema T.J."/>
        </authorList>
    </citation>
    <scope>NUCLEOTIDE SEQUENCE</scope>
</reference>
<dbReference type="EMBL" id="LAZR01000009">
    <property type="protein sequence ID" value="KKO08605.1"/>
    <property type="molecule type" value="Genomic_DNA"/>
</dbReference>
<accession>A0A0F9VWY3</accession>
<keyword evidence="1" id="KW-0812">Transmembrane</keyword>
<name>A0A0F9VWY3_9ZZZZ</name>
<keyword evidence="1" id="KW-0472">Membrane</keyword>
<proteinExistence type="predicted"/>
<gene>
    <name evidence="2" type="ORF">LCGC14_0045450</name>
</gene>